<organism evidence="4 5">
    <name type="scientific">Pseudomonas graminis</name>
    <dbReference type="NCBI Taxonomy" id="158627"/>
    <lineage>
        <taxon>Bacteria</taxon>
        <taxon>Pseudomonadati</taxon>
        <taxon>Pseudomonadota</taxon>
        <taxon>Gammaproteobacteria</taxon>
        <taxon>Pseudomonadales</taxon>
        <taxon>Pseudomonadaceae</taxon>
        <taxon>Pseudomonas</taxon>
    </lineage>
</organism>
<evidence type="ECO:0000313" key="4">
    <source>
        <dbReference type="EMBL" id="OCX14084.1"/>
    </source>
</evidence>
<feature type="region of interest" description="Disordered" evidence="1">
    <location>
        <begin position="185"/>
        <end position="225"/>
    </location>
</feature>
<gene>
    <name evidence="4" type="ORF">BBI10_21295</name>
</gene>
<feature type="compositionally biased region" description="Polar residues" evidence="1">
    <location>
        <begin position="204"/>
        <end position="216"/>
    </location>
</feature>
<dbReference type="AlphaFoldDB" id="A0A1C2DH43"/>
<proteinExistence type="predicted"/>
<accession>A0A1C2DH43</accession>
<reference evidence="4 5" key="1">
    <citation type="submission" date="2016-08" db="EMBL/GenBank/DDBJ databases">
        <title>Whole genome sequence of Pseudomonas graminis strain UASWS1507, a potential biological control agent for agriculture.</title>
        <authorList>
            <person name="Crovadore J."/>
            <person name="Calmin G."/>
            <person name="Chablais R."/>
            <person name="Cochard B."/>
            <person name="Lefort F."/>
        </authorList>
    </citation>
    <scope>NUCLEOTIDE SEQUENCE [LARGE SCALE GENOMIC DNA]</scope>
    <source>
        <strain evidence="4 5">UASWS1507</strain>
    </source>
</reference>
<feature type="transmembrane region" description="Helical" evidence="2">
    <location>
        <begin position="232"/>
        <end position="249"/>
    </location>
</feature>
<keyword evidence="2" id="KW-0812">Transmembrane</keyword>
<sequence>MTQGFAMEIKAGGDPRELPDYRRLCIEMARMGHPACPDVDWQSIEQCCLALFASHGADLQTAAAYALTRSHLAGVDGIFEGVAVLESLLRADAKPWPRGVSARAEILGGVFGSWQAVLRELEINPCDRAGLNLLSTRLGSLRQTLVEQHPQSLIALDRLHEQIGQRVSRLERDAQALGVVGQQTARASTLPTSADSPVQRAVPGSTQRNRPGTQRKATPPNSPLQQRRALRIGWLAAALFGCLIVLAAGY</sequence>
<keyword evidence="2" id="KW-0472">Membrane</keyword>
<evidence type="ECO:0000313" key="5">
    <source>
        <dbReference type="Proteomes" id="UP000095143"/>
    </source>
</evidence>
<keyword evidence="2" id="KW-1133">Transmembrane helix</keyword>
<evidence type="ECO:0000259" key="3">
    <source>
        <dbReference type="Pfam" id="PF06812"/>
    </source>
</evidence>
<dbReference type="Proteomes" id="UP000095143">
    <property type="component" value="Unassembled WGS sequence"/>
</dbReference>
<dbReference type="PANTHER" id="PTHR37024">
    <property type="entry name" value="TYPE VI SECRETION SYSTEM DUF2094 AND IMPA-RELATED DOMAIN PROTEIN"/>
    <property type="match status" value="1"/>
</dbReference>
<protein>
    <recommendedName>
        <fullName evidence="3">ImpA N-terminal domain-containing protein</fullName>
    </recommendedName>
</protein>
<dbReference type="EMBL" id="MDEN01000068">
    <property type="protein sequence ID" value="OCX14084.1"/>
    <property type="molecule type" value="Genomic_DNA"/>
</dbReference>
<dbReference type="Pfam" id="PF06812">
    <property type="entry name" value="ImpA_N"/>
    <property type="match status" value="1"/>
</dbReference>
<evidence type="ECO:0000256" key="1">
    <source>
        <dbReference type="SAM" id="MobiDB-lite"/>
    </source>
</evidence>
<feature type="compositionally biased region" description="Polar residues" evidence="1">
    <location>
        <begin position="185"/>
        <end position="196"/>
    </location>
</feature>
<feature type="domain" description="ImpA N-terminal" evidence="3">
    <location>
        <begin position="9"/>
        <end position="90"/>
    </location>
</feature>
<name>A0A1C2DH43_9PSED</name>
<dbReference type="PANTHER" id="PTHR37024:SF5">
    <property type="entry name" value="IMPA N-TERMINAL DOMAIN-CONTAINING PROTEIN"/>
    <property type="match status" value="1"/>
</dbReference>
<dbReference type="InterPro" id="IPR010657">
    <property type="entry name" value="ImpA_N"/>
</dbReference>
<comment type="caution">
    <text evidence="4">The sequence shown here is derived from an EMBL/GenBank/DDBJ whole genome shotgun (WGS) entry which is preliminary data.</text>
</comment>
<evidence type="ECO:0000256" key="2">
    <source>
        <dbReference type="SAM" id="Phobius"/>
    </source>
</evidence>